<dbReference type="Gene3D" id="3.20.20.10">
    <property type="entry name" value="Alanine racemase"/>
    <property type="match status" value="1"/>
</dbReference>
<comment type="similarity">
    <text evidence="2 10">Belongs to the Orn/Lys/Arg decarboxylase class-II family.</text>
</comment>
<dbReference type="PANTHER" id="PTHR11482">
    <property type="entry name" value="ARGININE/DIAMINOPIMELATE/ORNITHINE DECARBOXYLASE"/>
    <property type="match status" value="1"/>
</dbReference>
<evidence type="ECO:0000256" key="10">
    <source>
        <dbReference type="RuleBase" id="RU003737"/>
    </source>
</evidence>
<evidence type="ECO:0000256" key="9">
    <source>
        <dbReference type="PIRSR" id="PIRSR600183-50"/>
    </source>
</evidence>
<comment type="cofactor">
    <cofactor evidence="1 9">
        <name>pyridoxal 5'-phosphate</name>
        <dbReference type="ChEBI" id="CHEBI:597326"/>
    </cofactor>
</comment>
<evidence type="ECO:0000313" key="14">
    <source>
        <dbReference type="EMBL" id="KAK4429445.1"/>
    </source>
</evidence>
<evidence type="ECO:0000259" key="12">
    <source>
        <dbReference type="Pfam" id="PF00278"/>
    </source>
</evidence>
<dbReference type="Pfam" id="PF02784">
    <property type="entry name" value="Orn_Arg_deC_N"/>
    <property type="match status" value="1"/>
</dbReference>
<dbReference type="Gene3D" id="2.40.37.10">
    <property type="entry name" value="Lyase, Ornithine Decarboxylase, Chain A, domain 1"/>
    <property type="match status" value="1"/>
</dbReference>
<comment type="pathway">
    <text evidence="5">Amine and polyamine biosynthesis; putrescine biosynthesis via L-ornithine pathway; putrescine from L-ornithine: step 1/1.</text>
</comment>
<dbReference type="SUPFAM" id="SSF50621">
    <property type="entry name" value="Alanine racemase C-terminal domain-like"/>
    <property type="match status" value="1"/>
</dbReference>
<comment type="catalytic activity">
    <reaction evidence="8">
        <text>L-ornithine + H(+) = putrescine + CO2</text>
        <dbReference type="Rhea" id="RHEA:22964"/>
        <dbReference type="ChEBI" id="CHEBI:15378"/>
        <dbReference type="ChEBI" id="CHEBI:16526"/>
        <dbReference type="ChEBI" id="CHEBI:46911"/>
        <dbReference type="ChEBI" id="CHEBI:326268"/>
        <dbReference type="EC" id="4.1.1.17"/>
    </reaction>
</comment>
<dbReference type="InterPro" id="IPR022644">
    <property type="entry name" value="De-COase2_N"/>
</dbReference>
<evidence type="ECO:0000256" key="3">
    <source>
        <dbReference type="ARBA" id="ARBA00022898"/>
    </source>
</evidence>
<dbReference type="PROSITE" id="PS00879">
    <property type="entry name" value="ODR_DC_2_2"/>
    <property type="match status" value="1"/>
</dbReference>
<evidence type="ECO:0000256" key="2">
    <source>
        <dbReference type="ARBA" id="ARBA00008872"/>
    </source>
</evidence>
<dbReference type="Pfam" id="PF00278">
    <property type="entry name" value="Orn_DAP_Arg_deC"/>
    <property type="match status" value="1"/>
</dbReference>
<feature type="domain" description="Orn/DAP/Arg decarboxylase 2 N-terminal" evidence="13">
    <location>
        <begin position="65"/>
        <end position="296"/>
    </location>
</feature>
<evidence type="ECO:0000256" key="11">
    <source>
        <dbReference type="SAM" id="MobiDB-lite"/>
    </source>
</evidence>
<dbReference type="AlphaFoldDB" id="A0AAE1YFQ3"/>
<dbReference type="EC" id="4.1.1.17" evidence="6"/>
<dbReference type="EMBL" id="JACGWO010000004">
    <property type="protein sequence ID" value="KAK4429445.1"/>
    <property type="molecule type" value="Genomic_DNA"/>
</dbReference>
<dbReference type="GO" id="GO:0004586">
    <property type="term" value="F:ornithine decarboxylase activity"/>
    <property type="evidence" value="ECO:0007669"/>
    <property type="project" value="UniProtKB-EC"/>
</dbReference>
<dbReference type="PANTHER" id="PTHR11482:SF6">
    <property type="entry name" value="ORNITHINE DECARBOXYLASE 1-RELATED"/>
    <property type="match status" value="1"/>
</dbReference>
<dbReference type="PRINTS" id="PR01182">
    <property type="entry name" value="ORNDCRBXLASE"/>
</dbReference>
<dbReference type="PRINTS" id="PR01179">
    <property type="entry name" value="ODADCRBXLASE"/>
</dbReference>
<keyword evidence="15" id="KW-1185">Reference proteome</keyword>
<dbReference type="InterPro" id="IPR022643">
    <property type="entry name" value="De-COase2_C"/>
</dbReference>
<reference evidence="14" key="2">
    <citation type="journal article" date="2024" name="Plant">
        <title>Genomic evolution and insights into agronomic trait innovations of Sesamum species.</title>
        <authorList>
            <person name="Miao H."/>
            <person name="Wang L."/>
            <person name="Qu L."/>
            <person name="Liu H."/>
            <person name="Sun Y."/>
            <person name="Le M."/>
            <person name="Wang Q."/>
            <person name="Wei S."/>
            <person name="Zheng Y."/>
            <person name="Lin W."/>
            <person name="Duan Y."/>
            <person name="Cao H."/>
            <person name="Xiong S."/>
            <person name="Wang X."/>
            <person name="Wei L."/>
            <person name="Li C."/>
            <person name="Ma Q."/>
            <person name="Ju M."/>
            <person name="Zhao R."/>
            <person name="Li G."/>
            <person name="Mu C."/>
            <person name="Tian Q."/>
            <person name="Mei H."/>
            <person name="Zhang T."/>
            <person name="Gao T."/>
            <person name="Zhang H."/>
        </authorList>
    </citation>
    <scope>NUCLEOTIDE SEQUENCE</scope>
    <source>
        <strain evidence="14">3651</strain>
    </source>
</reference>
<dbReference type="PROSITE" id="PS00878">
    <property type="entry name" value="ODR_DC_2_1"/>
    <property type="match status" value="1"/>
</dbReference>
<evidence type="ECO:0000256" key="6">
    <source>
        <dbReference type="ARBA" id="ARBA00034138"/>
    </source>
</evidence>
<evidence type="ECO:0000259" key="13">
    <source>
        <dbReference type="Pfam" id="PF02784"/>
    </source>
</evidence>
<dbReference type="SUPFAM" id="SSF51419">
    <property type="entry name" value="PLP-binding barrel"/>
    <property type="match status" value="1"/>
</dbReference>
<feature type="compositionally biased region" description="Polar residues" evidence="11">
    <location>
        <begin position="19"/>
        <end position="33"/>
    </location>
</feature>
<dbReference type="InterPro" id="IPR002433">
    <property type="entry name" value="Orn_de-COase"/>
</dbReference>
<sequence length="426" mass="46375">MACQSTNGKKSTLMPLLSAASQPPSTAKNNSTPLQNSNLLDFIQSVIVSKQENKEPFYVLDLGVVASLMERWTRNLPNVRPFYAVKCNPDAPFLSAMAAHGSSFDCASRAEIEAVLSLGVSPNCVVFANPCKPVSHIEYAAEVGVNLTTFDSEFEVLKIRKHHPNCELLIRIKAPDDGDSSFPLGKKYGALPEEVEPLLRAAQAAQLRVVGVSFHIGSGARRADAYRTAIEAARKVFDTAAHIGLPKMRVLNLGGGFTSGGQLFEAAAETIKAAVTEYFGTEPGLTVMAEPGRFFAESVFTLATNIIGKRVRGGVREYWINDGIYGSMNFLLFEYVLLKPTPFACTSRPENPTCRGERTYMSTLFGPTCDACDVVFTEAEHQLPELELTDWLIFPNMGSYTRALASNFNGFSTGSSLTYLSYSNPS</sequence>
<feature type="modified residue" description="N6-(pyridoxal phosphate)lysine" evidence="9">
    <location>
        <position position="86"/>
    </location>
</feature>
<feature type="domain" description="Orn/DAP/Arg decarboxylase 2 C-terminal" evidence="12">
    <location>
        <begin position="57"/>
        <end position="398"/>
    </location>
</feature>
<dbReference type="GO" id="GO:0033387">
    <property type="term" value="P:putrescine biosynthetic process from arginine, via ornithine"/>
    <property type="evidence" value="ECO:0007669"/>
    <property type="project" value="TreeGrafter"/>
</dbReference>
<feature type="region of interest" description="Disordered" evidence="11">
    <location>
        <begin position="1"/>
        <end position="33"/>
    </location>
</feature>
<name>A0AAE1YFQ3_9LAMI</name>
<keyword evidence="3 9" id="KW-0663">Pyridoxal phosphate</keyword>
<dbReference type="InterPro" id="IPR009006">
    <property type="entry name" value="Ala_racemase/Decarboxylase_C"/>
</dbReference>
<comment type="caution">
    <text evidence="14">The sequence shown here is derived from an EMBL/GenBank/DDBJ whole genome shotgun (WGS) entry which is preliminary data.</text>
</comment>
<dbReference type="InterPro" id="IPR022657">
    <property type="entry name" value="De-COase2_CS"/>
</dbReference>
<feature type="compositionally biased region" description="Polar residues" evidence="11">
    <location>
        <begin position="1"/>
        <end position="10"/>
    </location>
</feature>
<dbReference type="Proteomes" id="UP001293254">
    <property type="component" value="Unassembled WGS sequence"/>
</dbReference>
<dbReference type="CDD" id="cd00622">
    <property type="entry name" value="PLPDE_III_ODC"/>
    <property type="match status" value="1"/>
</dbReference>
<dbReference type="GO" id="GO:0005737">
    <property type="term" value="C:cytoplasm"/>
    <property type="evidence" value="ECO:0007669"/>
    <property type="project" value="TreeGrafter"/>
</dbReference>
<evidence type="ECO:0000256" key="1">
    <source>
        <dbReference type="ARBA" id="ARBA00001933"/>
    </source>
</evidence>
<evidence type="ECO:0000256" key="5">
    <source>
        <dbReference type="ARBA" id="ARBA00034115"/>
    </source>
</evidence>
<accession>A0AAE1YFQ3</accession>
<evidence type="ECO:0000313" key="15">
    <source>
        <dbReference type="Proteomes" id="UP001293254"/>
    </source>
</evidence>
<feature type="active site" description="Proton donor" evidence="9">
    <location>
        <position position="369"/>
    </location>
</feature>
<evidence type="ECO:0000256" key="8">
    <source>
        <dbReference type="ARBA" id="ARBA00049127"/>
    </source>
</evidence>
<organism evidence="14 15">
    <name type="scientific">Sesamum alatum</name>
    <dbReference type="NCBI Taxonomy" id="300844"/>
    <lineage>
        <taxon>Eukaryota</taxon>
        <taxon>Viridiplantae</taxon>
        <taxon>Streptophyta</taxon>
        <taxon>Embryophyta</taxon>
        <taxon>Tracheophyta</taxon>
        <taxon>Spermatophyta</taxon>
        <taxon>Magnoliopsida</taxon>
        <taxon>eudicotyledons</taxon>
        <taxon>Gunneridae</taxon>
        <taxon>Pentapetalae</taxon>
        <taxon>asterids</taxon>
        <taxon>lamiids</taxon>
        <taxon>Lamiales</taxon>
        <taxon>Pedaliaceae</taxon>
        <taxon>Sesamum</taxon>
    </lineage>
</organism>
<keyword evidence="4" id="KW-0456">Lyase</keyword>
<gene>
    <name evidence="14" type="ORF">Salat_1245000</name>
</gene>
<reference evidence="14" key="1">
    <citation type="submission" date="2020-06" db="EMBL/GenBank/DDBJ databases">
        <authorList>
            <person name="Li T."/>
            <person name="Hu X."/>
            <person name="Zhang T."/>
            <person name="Song X."/>
            <person name="Zhang H."/>
            <person name="Dai N."/>
            <person name="Sheng W."/>
            <person name="Hou X."/>
            <person name="Wei L."/>
        </authorList>
    </citation>
    <scope>NUCLEOTIDE SEQUENCE</scope>
    <source>
        <strain evidence="14">3651</strain>
        <tissue evidence="14">Leaf</tissue>
    </source>
</reference>
<evidence type="ECO:0000256" key="4">
    <source>
        <dbReference type="ARBA" id="ARBA00023239"/>
    </source>
</evidence>
<comment type="subunit">
    <text evidence="7">Homodimer. Only the dimer is catalytically active, as the active sites are constructed of residues from both monomers.</text>
</comment>
<dbReference type="InterPro" id="IPR022653">
    <property type="entry name" value="De-COase2_pyr-phos_BS"/>
</dbReference>
<protein>
    <recommendedName>
        <fullName evidence="6">ornithine decarboxylase</fullName>
        <ecNumber evidence="6">4.1.1.17</ecNumber>
    </recommendedName>
</protein>
<proteinExistence type="inferred from homology"/>
<dbReference type="InterPro" id="IPR029066">
    <property type="entry name" value="PLP-binding_barrel"/>
</dbReference>
<dbReference type="InterPro" id="IPR000183">
    <property type="entry name" value="Orn/DAP/Arg_de-COase"/>
</dbReference>
<dbReference type="FunFam" id="3.20.20.10:FF:000005">
    <property type="entry name" value="Ornithine decarboxylase"/>
    <property type="match status" value="1"/>
</dbReference>
<evidence type="ECO:0000256" key="7">
    <source>
        <dbReference type="ARBA" id="ARBA00046672"/>
    </source>
</evidence>